<accession>A0A0V0QYH0</accession>
<organism evidence="4 5">
    <name type="scientific">Pseudocohnilembus persalinus</name>
    <name type="common">Ciliate</name>
    <dbReference type="NCBI Taxonomy" id="266149"/>
    <lineage>
        <taxon>Eukaryota</taxon>
        <taxon>Sar</taxon>
        <taxon>Alveolata</taxon>
        <taxon>Ciliophora</taxon>
        <taxon>Intramacronucleata</taxon>
        <taxon>Oligohymenophorea</taxon>
        <taxon>Scuticociliatia</taxon>
        <taxon>Philasterida</taxon>
        <taxon>Pseudocohnilembidae</taxon>
        <taxon>Pseudocohnilembus</taxon>
    </lineage>
</organism>
<feature type="transmembrane region" description="Helical" evidence="3">
    <location>
        <begin position="30"/>
        <end position="50"/>
    </location>
</feature>
<comment type="caution">
    <text evidence="4">The sequence shown here is derived from an EMBL/GenBank/DDBJ whole genome shotgun (WGS) entry which is preliminary data.</text>
</comment>
<evidence type="ECO:0000256" key="1">
    <source>
        <dbReference type="ARBA" id="ARBA00022741"/>
    </source>
</evidence>
<dbReference type="GO" id="GO:0015937">
    <property type="term" value="P:coenzyme A biosynthetic process"/>
    <property type="evidence" value="ECO:0007669"/>
    <property type="project" value="InterPro"/>
</dbReference>
<keyword evidence="4" id="KW-0378">Hydrolase</keyword>
<dbReference type="NCBIfam" id="TIGR00152">
    <property type="entry name" value="dephospho-CoA kinase"/>
    <property type="match status" value="1"/>
</dbReference>
<dbReference type="PROSITE" id="PS51219">
    <property type="entry name" value="DPCK"/>
    <property type="match status" value="1"/>
</dbReference>
<sequence length="240" mass="28041">MDLNTTQSQNSENLQETLQQSEQFFTYGRVFYPAYLVTLSIATALIWGIAMGKSQVSNYFSEKIRIPVIDCDVLARKVVEPGQPAYIKIVKYFGKQILLPDSDKIDRKMLGQIIFSNTKKRNWLTRTTGWYIFLEILKEIWKNIRNKHQLIMIDAPILFESKYLEYMCYPICCVYISDEDKQVKRLMERDGISDEEALKKIRSQMPIQKKMAKSDILVSNDGTPEQLIKNLNKQLIEFVM</sequence>
<reference evidence="4 5" key="1">
    <citation type="journal article" date="2015" name="Sci. Rep.">
        <title>Genome of the facultative scuticociliatosis pathogen Pseudocohnilembus persalinus provides insight into its virulence through horizontal gene transfer.</title>
        <authorList>
            <person name="Xiong J."/>
            <person name="Wang G."/>
            <person name="Cheng J."/>
            <person name="Tian M."/>
            <person name="Pan X."/>
            <person name="Warren A."/>
            <person name="Jiang C."/>
            <person name="Yuan D."/>
            <person name="Miao W."/>
        </authorList>
    </citation>
    <scope>NUCLEOTIDE SEQUENCE [LARGE SCALE GENOMIC DNA]</scope>
    <source>
        <strain evidence="4">36N120E</strain>
    </source>
</reference>
<dbReference type="HAMAP" id="MF_00376">
    <property type="entry name" value="Dephospho_CoA_kinase"/>
    <property type="match status" value="1"/>
</dbReference>
<dbReference type="OMA" id="CQMDIEQ"/>
<dbReference type="InParanoid" id="A0A0V0QYH0"/>
<dbReference type="Proteomes" id="UP000054937">
    <property type="component" value="Unassembled WGS sequence"/>
</dbReference>
<dbReference type="GO" id="GO:0005524">
    <property type="term" value="F:ATP binding"/>
    <property type="evidence" value="ECO:0007669"/>
    <property type="project" value="UniProtKB-KW"/>
</dbReference>
<evidence type="ECO:0000313" key="5">
    <source>
        <dbReference type="Proteomes" id="UP000054937"/>
    </source>
</evidence>
<dbReference type="PANTHER" id="PTHR10695">
    <property type="entry name" value="DEPHOSPHO-COA KINASE-RELATED"/>
    <property type="match status" value="1"/>
</dbReference>
<dbReference type="EMBL" id="LDAU01000087">
    <property type="protein sequence ID" value="KRX07114.1"/>
    <property type="molecule type" value="Genomic_DNA"/>
</dbReference>
<name>A0A0V0QYH0_PSEPJ</name>
<dbReference type="InterPro" id="IPR027417">
    <property type="entry name" value="P-loop_NTPase"/>
</dbReference>
<dbReference type="GO" id="GO:0004140">
    <property type="term" value="F:dephospho-CoA kinase activity"/>
    <property type="evidence" value="ECO:0007669"/>
    <property type="project" value="InterPro"/>
</dbReference>
<keyword evidence="3" id="KW-0812">Transmembrane</keyword>
<keyword evidence="1" id="KW-0547">Nucleotide-binding</keyword>
<gene>
    <name evidence="4" type="ORF">PPERSA_09328</name>
</gene>
<dbReference type="AlphaFoldDB" id="A0A0V0QYH0"/>
<dbReference type="OrthoDB" id="247245at2759"/>
<dbReference type="FunCoup" id="A0A0V0QYH0">
    <property type="interactions" value="195"/>
</dbReference>
<evidence type="ECO:0000256" key="3">
    <source>
        <dbReference type="SAM" id="Phobius"/>
    </source>
</evidence>
<keyword evidence="3" id="KW-1133">Transmembrane helix</keyword>
<protein>
    <submittedName>
        <fullName evidence="4">p-loop containing nucleoside triphosphate hydrolase</fullName>
    </submittedName>
</protein>
<dbReference type="GO" id="GO:0016787">
    <property type="term" value="F:hydrolase activity"/>
    <property type="evidence" value="ECO:0007669"/>
    <property type="project" value="UniProtKB-KW"/>
</dbReference>
<dbReference type="CDD" id="cd02022">
    <property type="entry name" value="DPCK"/>
    <property type="match status" value="1"/>
</dbReference>
<dbReference type="InterPro" id="IPR001977">
    <property type="entry name" value="Depp_CoAkinase"/>
</dbReference>
<dbReference type="Pfam" id="PF01121">
    <property type="entry name" value="CoaE"/>
    <property type="match status" value="1"/>
</dbReference>
<evidence type="ECO:0000256" key="2">
    <source>
        <dbReference type="ARBA" id="ARBA00022840"/>
    </source>
</evidence>
<proteinExistence type="inferred from homology"/>
<keyword evidence="3" id="KW-0472">Membrane</keyword>
<dbReference type="Gene3D" id="3.40.50.300">
    <property type="entry name" value="P-loop containing nucleotide triphosphate hydrolases"/>
    <property type="match status" value="1"/>
</dbReference>
<keyword evidence="5" id="KW-1185">Reference proteome</keyword>
<keyword evidence="2" id="KW-0067">ATP-binding</keyword>
<dbReference type="SUPFAM" id="SSF52540">
    <property type="entry name" value="P-loop containing nucleoside triphosphate hydrolases"/>
    <property type="match status" value="1"/>
</dbReference>
<dbReference type="PANTHER" id="PTHR10695:SF46">
    <property type="entry name" value="BIFUNCTIONAL COENZYME A SYNTHASE-RELATED"/>
    <property type="match status" value="1"/>
</dbReference>
<evidence type="ECO:0000313" key="4">
    <source>
        <dbReference type="EMBL" id="KRX07114.1"/>
    </source>
</evidence>